<dbReference type="STRING" id="1391654.AKJ09_05517"/>
<dbReference type="Gene3D" id="3.40.50.410">
    <property type="entry name" value="von Willebrand factor, type A domain"/>
    <property type="match status" value="1"/>
</dbReference>
<reference evidence="3 4" key="1">
    <citation type="submission" date="2015-08" db="EMBL/GenBank/DDBJ databases">
        <authorList>
            <person name="Babu N.S."/>
            <person name="Beckwith C.J."/>
            <person name="Beseler K.G."/>
            <person name="Brison A."/>
            <person name="Carone J.V."/>
            <person name="Caskin T.P."/>
            <person name="Diamond M."/>
            <person name="Durham M.E."/>
            <person name="Foxe J.M."/>
            <person name="Go M."/>
            <person name="Henderson B.A."/>
            <person name="Jones I.B."/>
            <person name="McGettigan J.A."/>
            <person name="Micheletti S.J."/>
            <person name="Nasrallah M.E."/>
            <person name="Ortiz D."/>
            <person name="Piller C.R."/>
            <person name="Privatt S.R."/>
            <person name="Schneider S.L."/>
            <person name="Sharp S."/>
            <person name="Smith T.C."/>
            <person name="Stanton J.D."/>
            <person name="Ullery H.E."/>
            <person name="Wilson R.J."/>
            <person name="Serrano M.G."/>
            <person name="Buck G."/>
            <person name="Lee V."/>
            <person name="Wang Y."/>
            <person name="Carvalho R."/>
            <person name="Voegtly L."/>
            <person name="Shi R."/>
            <person name="Duckworth R."/>
            <person name="Johnson A."/>
            <person name="Loviza R."/>
            <person name="Walstead R."/>
            <person name="Shah Z."/>
            <person name="Kiflezghi M."/>
            <person name="Wade K."/>
            <person name="Ball S.L."/>
            <person name="Bradley K.W."/>
            <person name="Asai D.J."/>
            <person name="Bowman C.A."/>
            <person name="Russell D.A."/>
            <person name="Pope W.H."/>
            <person name="Jacobs-Sera D."/>
            <person name="Hendrix R.W."/>
            <person name="Hatfull G.F."/>
        </authorList>
    </citation>
    <scope>NUCLEOTIDE SEQUENCE [LARGE SCALE GENOMIC DNA]</scope>
    <source>
        <strain evidence="3 4">DSM 27648</strain>
    </source>
</reference>
<protein>
    <recommendedName>
        <fullName evidence="2">VWFA domain-containing protein</fullName>
    </recommendedName>
</protein>
<dbReference type="SMART" id="SM00327">
    <property type="entry name" value="VWA"/>
    <property type="match status" value="1"/>
</dbReference>
<evidence type="ECO:0000313" key="4">
    <source>
        <dbReference type="Proteomes" id="UP000064967"/>
    </source>
</evidence>
<dbReference type="CDD" id="cd00198">
    <property type="entry name" value="vWFA"/>
    <property type="match status" value="1"/>
</dbReference>
<dbReference type="InterPro" id="IPR002035">
    <property type="entry name" value="VWF_A"/>
</dbReference>
<name>A0A0K1PZA0_9BACT</name>
<gene>
    <name evidence="3" type="ORF">AKJ09_05517</name>
</gene>
<feature type="compositionally biased region" description="Basic and acidic residues" evidence="1">
    <location>
        <begin position="43"/>
        <end position="53"/>
    </location>
</feature>
<organism evidence="3 4">
    <name type="scientific">Labilithrix luteola</name>
    <dbReference type="NCBI Taxonomy" id="1391654"/>
    <lineage>
        <taxon>Bacteria</taxon>
        <taxon>Pseudomonadati</taxon>
        <taxon>Myxococcota</taxon>
        <taxon>Polyangia</taxon>
        <taxon>Polyangiales</taxon>
        <taxon>Labilitrichaceae</taxon>
        <taxon>Labilithrix</taxon>
    </lineage>
</organism>
<evidence type="ECO:0000256" key="1">
    <source>
        <dbReference type="SAM" id="MobiDB-lite"/>
    </source>
</evidence>
<dbReference type="KEGG" id="llu:AKJ09_05517"/>
<sequence length="385" mass="39121">MTNASNRSSLAKRGLGRAALALVSLFGATVLSTACSSSNGRSGFEEGDKKDASDLPSASFTDGDASAEPLDAGDNGKCLSENVAAERVPLAMLVLIDRSGSMSGDKWLAATKAIRAFADRSEVVGMNMGLQFFPPLLTGDQCSASLYKTPAVSIAPLPDNVIPIQQKVDATNADGGATPMRSGLEGSIAAMRTFIQANSPHSGAIILVTDGDPNSCGGVSEVANVAAAGANPPAGVPRVATFAVGMQGATFSNLDQIAAAGGGAPKAFNVGVGAAAQQALLEALDTVRTSAIGCEYVLPTPEPSKGILDPTSVEVHFTPGKNDPTQNIKQVTSKDDCGATTGGYYYDDAKNPTRVILCPASCDAIGKATIDAKVELGLGCILKPN</sequence>
<dbReference type="EMBL" id="CP012333">
    <property type="protein sequence ID" value="AKU98853.1"/>
    <property type="molecule type" value="Genomic_DNA"/>
</dbReference>
<feature type="region of interest" description="Disordered" evidence="1">
    <location>
        <begin position="35"/>
        <end position="73"/>
    </location>
</feature>
<feature type="domain" description="VWFA" evidence="2">
    <location>
        <begin position="91"/>
        <end position="284"/>
    </location>
</feature>
<dbReference type="SUPFAM" id="SSF53300">
    <property type="entry name" value="vWA-like"/>
    <property type="match status" value="1"/>
</dbReference>
<dbReference type="OrthoDB" id="5500971at2"/>
<proteinExistence type="predicted"/>
<dbReference type="RefSeq" id="WP_146649933.1">
    <property type="nucleotide sequence ID" value="NZ_CP012333.1"/>
</dbReference>
<dbReference type="Proteomes" id="UP000064967">
    <property type="component" value="Chromosome"/>
</dbReference>
<dbReference type="PROSITE" id="PS50234">
    <property type="entry name" value="VWFA"/>
    <property type="match status" value="1"/>
</dbReference>
<dbReference type="InterPro" id="IPR036465">
    <property type="entry name" value="vWFA_dom_sf"/>
</dbReference>
<accession>A0A0K1PZA0</accession>
<evidence type="ECO:0000313" key="3">
    <source>
        <dbReference type="EMBL" id="AKU98853.1"/>
    </source>
</evidence>
<evidence type="ECO:0000259" key="2">
    <source>
        <dbReference type="PROSITE" id="PS50234"/>
    </source>
</evidence>
<dbReference type="AlphaFoldDB" id="A0A0K1PZA0"/>
<dbReference type="Pfam" id="PF00092">
    <property type="entry name" value="VWA"/>
    <property type="match status" value="1"/>
</dbReference>
<keyword evidence="4" id="KW-1185">Reference proteome</keyword>
<dbReference type="PROSITE" id="PS51257">
    <property type="entry name" value="PROKAR_LIPOPROTEIN"/>
    <property type="match status" value="1"/>
</dbReference>